<proteinExistence type="inferred from homology"/>
<evidence type="ECO:0000256" key="1">
    <source>
        <dbReference type="ARBA" id="ARBA00001962"/>
    </source>
</evidence>
<evidence type="ECO:0000256" key="8">
    <source>
        <dbReference type="ARBA" id="ARBA00023004"/>
    </source>
</evidence>
<evidence type="ECO:0000256" key="9">
    <source>
        <dbReference type="ARBA" id="ARBA00023232"/>
    </source>
</evidence>
<name>A0ABR3G898_9PEZI</name>
<evidence type="ECO:0000256" key="6">
    <source>
        <dbReference type="ARBA" id="ARBA00022737"/>
    </source>
</evidence>
<dbReference type="EMBL" id="JBBBZM010000183">
    <property type="protein sequence ID" value="KAL0632166.1"/>
    <property type="molecule type" value="Genomic_DNA"/>
</dbReference>
<evidence type="ECO:0000313" key="11">
    <source>
        <dbReference type="EMBL" id="KAL0632166.1"/>
    </source>
</evidence>
<protein>
    <recommendedName>
        <fullName evidence="4">4-hydroxyphenylpyruvate dioxygenase</fullName>
        <ecNumber evidence="4">1.13.11.27</ecNumber>
    </recommendedName>
</protein>
<dbReference type="PANTHER" id="PTHR11959:SF1">
    <property type="entry name" value="4-HYDROXYPHENYLPYRUVATE DIOXYGENASE"/>
    <property type="match status" value="1"/>
</dbReference>
<dbReference type="SUPFAM" id="SSF54593">
    <property type="entry name" value="Glyoxalase/Bleomycin resistance protein/Dihydroxybiphenyl dioxygenase"/>
    <property type="match status" value="1"/>
</dbReference>
<dbReference type="PROSITE" id="PS51819">
    <property type="entry name" value="VOC"/>
    <property type="match status" value="1"/>
</dbReference>
<evidence type="ECO:0000259" key="10">
    <source>
        <dbReference type="PROSITE" id="PS51819"/>
    </source>
</evidence>
<comment type="caution">
    <text evidence="11">The sequence shown here is derived from an EMBL/GenBank/DDBJ whole genome shotgun (WGS) entry which is preliminary data.</text>
</comment>
<evidence type="ECO:0000256" key="2">
    <source>
        <dbReference type="ARBA" id="ARBA00005162"/>
    </source>
</evidence>
<sequence length="236" mass="25630">MPPSALSSSPPNTHVLTANGQSFPLGISGVQSAAADRNNNDYRGYDHVHWYVGNAKQAASYYITRMGFRPVAYRGLETGSRTIASHVVENGTVRFVLTSPLKSSNSDTLSPDDAAELEAIHRHLSEHGDAVKDVAFEVDNVRKVYSRAIQNGAVSVSEPRVLSDENGEVVIASLKTYGDTIHTLVDRSRYSGSFMPGYRAITESDPISTFLPKITLEAIDHCVGNQNWGEMDAACD</sequence>
<dbReference type="PANTHER" id="PTHR11959">
    <property type="entry name" value="4-HYDROXYPHENYLPYRUVATE DIOXYGENASE"/>
    <property type="match status" value="1"/>
</dbReference>
<evidence type="ECO:0000256" key="7">
    <source>
        <dbReference type="ARBA" id="ARBA00022878"/>
    </source>
</evidence>
<keyword evidence="8" id="KW-0408">Iron</keyword>
<keyword evidence="12" id="KW-1185">Reference proteome</keyword>
<keyword evidence="9" id="KW-0585">Phenylalanine catabolism</keyword>
<comment type="similarity">
    <text evidence="3">Belongs to the 4HPPD family.</text>
</comment>
<comment type="pathway">
    <text evidence="2">Amino-acid degradation; L-phenylalanine degradation; acetoacetate and fumarate from L-phenylalanine: step 3/6.</text>
</comment>
<evidence type="ECO:0000256" key="4">
    <source>
        <dbReference type="ARBA" id="ARBA00013222"/>
    </source>
</evidence>
<keyword evidence="7" id="KW-0828">Tyrosine catabolism</keyword>
<evidence type="ECO:0000256" key="3">
    <source>
        <dbReference type="ARBA" id="ARBA00005877"/>
    </source>
</evidence>
<keyword evidence="6" id="KW-0677">Repeat</keyword>
<comment type="cofactor">
    <cofactor evidence="1">
        <name>Fe cation</name>
        <dbReference type="ChEBI" id="CHEBI:24875"/>
    </cofactor>
</comment>
<organism evidence="11 12">
    <name type="scientific">Discina gigas</name>
    <dbReference type="NCBI Taxonomy" id="1032678"/>
    <lineage>
        <taxon>Eukaryota</taxon>
        <taxon>Fungi</taxon>
        <taxon>Dikarya</taxon>
        <taxon>Ascomycota</taxon>
        <taxon>Pezizomycotina</taxon>
        <taxon>Pezizomycetes</taxon>
        <taxon>Pezizales</taxon>
        <taxon>Discinaceae</taxon>
        <taxon>Discina</taxon>
    </lineage>
</organism>
<dbReference type="InterPro" id="IPR005956">
    <property type="entry name" value="4OHPhenylPyrv_dOase"/>
</dbReference>
<feature type="domain" description="VOC" evidence="10">
    <location>
        <begin position="44"/>
        <end position="187"/>
    </location>
</feature>
<dbReference type="CDD" id="cd08342">
    <property type="entry name" value="HPPD_N_like"/>
    <property type="match status" value="1"/>
</dbReference>
<dbReference type="EC" id="1.13.11.27" evidence="4"/>
<reference evidence="11 12" key="1">
    <citation type="submission" date="2024-02" db="EMBL/GenBank/DDBJ databases">
        <title>Discinaceae phylogenomics.</title>
        <authorList>
            <person name="Dirks A.C."/>
            <person name="James T.Y."/>
        </authorList>
    </citation>
    <scope>NUCLEOTIDE SEQUENCE [LARGE SCALE GENOMIC DNA]</scope>
    <source>
        <strain evidence="11 12">ACD0624</strain>
    </source>
</reference>
<gene>
    <name evidence="11" type="ORF">Q9L58_008959</name>
</gene>
<dbReference type="Proteomes" id="UP001447188">
    <property type="component" value="Unassembled WGS sequence"/>
</dbReference>
<evidence type="ECO:0000313" key="12">
    <source>
        <dbReference type="Proteomes" id="UP001447188"/>
    </source>
</evidence>
<keyword evidence="5" id="KW-0479">Metal-binding</keyword>
<evidence type="ECO:0000256" key="5">
    <source>
        <dbReference type="ARBA" id="ARBA00022723"/>
    </source>
</evidence>
<accession>A0ABR3G898</accession>
<dbReference type="Gene3D" id="3.10.180.10">
    <property type="entry name" value="2,3-Dihydroxybiphenyl 1,2-Dioxygenase, domain 1"/>
    <property type="match status" value="1"/>
</dbReference>
<dbReference type="InterPro" id="IPR041736">
    <property type="entry name" value="4OHPhenylPyrv_dOase_N"/>
</dbReference>
<dbReference type="InterPro" id="IPR029068">
    <property type="entry name" value="Glyas_Bleomycin-R_OHBP_Dase"/>
</dbReference>
<dbReference type="InterPro" id="IPR037523">
    <property type="entry name" value="VOC_core"/>
</dbReference>